<protein>
    <submittedName>
        <fullName evidence="1">Uncharacterized protein</fullName>
    </submittedName>
</protein>
<proteinExistence type="predicted"/>
<name>A0A1E4TJ64_9ASCO</name>
<accession>A0A1E4TJ64</accession>
<sequence>MVNKNLAKKLYAKLQVMQQRFLEVRAQKLQQWQLPVLPIKPPPLSETAQDILNDRT</sequence>
<dbReference type="EMBL" id="KV453841">
    <property type="protein sequence ID" value="ODV91792.1"/>
    <property type="molecule type" value="Genomic_DNA"/>
</dbReference>
<organism evidence="1 2">
    <name type="scientific">Tortispora caseinolytica NRRL Y-17796</name>
    <dbReference type="NCBI Taxonomy" id="767744"/>
    <lineage>
        <taxon>Eukaryota</taxon>
        <taxon>Fungi</taxon>
        <taxon>Dikarya</taxon>
        <taxon>Ascomycota</taxon>
        <taxon>Saccharomycotina</taxon>
        <taxon>Trigonopsidomycetes</taxon>
        <taxon>Trigonopsidales</taxon>
        <taxon>Trigonopsidaceae</taxon>
        <taxon>Tortispora</taxon>
    </lineage>
</organism>
<evidence type="ECO:0000313" key="2">
    <source>
        <dbReference type="Proteomes" id="UP000095023"/>
    </source>
</evidence>
<dbReference type="Proteomes" id="UP000095023">
    <property type="component" value="Unassembled WGS sequence"/>
</dbReference>
<reference evidence="2" key="1">
    <citation type="submission" date="2016-02" db="EMBL/GenBank/DDBJ databases">
        <title>Comparative genomics of biotechnologically important yeasts.</title>
        <authorList>
            <consortium name="DOE Joint Genome Institute"/>
            <person name="Riley R."/>
            <person name="Haridas S."/>
            <person name="Wolfe K.H."/>
            <person name="Lopes M.R."/>
            <person name="Hittinger C.T."/>
            <person name="Goker M."/>
            <person name="Salamov A."/>
            <person name="Wisecaver J."/>
            <person name="Long T.M."/>
            <person name="Aerts A.L."/>
            <person name="Barry K."/>
            <person name="Choi C."/>
            <person name="Clum A."/>
            <person name="Coughlan A.Y."/>
            <person name="Deshpande S."/>
            <person name="Douglass A.P."/>
            <person name="Hanson S.J."/>
            <person name="Klenk H.-P."/>
            <person name="Labutti K."/>
            <person name="Lapidus A."/>
            <person name="Lindquist E."/>
            <person name="Lipzen A."/>
            <person name="Meier-Kolthoff J.P."/>
            <person name="Ohm R.A."/>
            <person name="Otillar R.P."/>
            <person name="Pangilinan J."/>
            <person name="Peng Y."/>
            <person name="Rokas A."/>
            <person name="Rosa C.A."/>
            <person name="Scheuner C."/>
            <person name="Sibirny A.A."/>
            <person name="Slot J.C."/>
            <person name="Stielow J.B."/>
            <person name="Sun H."/>
            <person name="Kurtzman C.P."/>
            <person name="Blackwell M."/>
            <person name="Jeffries T.W."/>
            <person name="Grigoriev I.V."/>
        </authorList>
    </citation>
    <scope>NUCLEOTIDE SEQUENCE [LARGE SCALE GENOMIC DNA]</scope>
    <source>
        <strain evidence="2">NRRL Y-17796</strain>
    </source>
</reference>
<evidence type="ECO:0000313" key="1">
    <source>
        <dbReference type="EMBL" id="ODV91792.1"/>
    </source>
</evidence>
<keyword evidence="2" id="KW-1185">Reference proteome</keyword>
<dbReference type="AlphaFoldDB" id="A0A1E4TJ64"/>
<gene>
    <name evidence="1" type="ORF">CANCADRAFT_30118</name>
</gene>